<dbReference type="CDD" id="cd01837">
    <property type="entry name" value="SGNH_plant_lipase_like"/>
    <property type="match status" value="2"/>
</dbReference>
<keyword evidence="2" id="KW-0732">Signal</keyword>
<dbReference type="SUPFAM" id="SSF52266">
    <property type="entry name" value="SGNH hydrolase"/>
    <property type="match status" value="2"/>
</dbReference>
<name>A0ABQ8CA30_BRANA</name>
<dbReference type="InterPro" id="IPR008265">
    <property type="entry name" value="Lipase_GDSL_AS"/>
</dbReference>
<dbReference type="PANTHER" id="PTHR45966:SF15">
    <property type="match status" value="1"/>
</dbReference>
<evidence type="ECO:0000313" key="3">
    <source>
        <dbReference type="EMBL" id="KAH0913893.1"/>
    </source>
</evidence>
<comment type="caution">
    <text evidence="3">The sequence shown here is derived from an EMBL/GenBank/DDBJ whole genome shotgun (WGS) entry which is preliminary data.</text>
</comment>
<reference evidence="3 4" key="1">
    <citation type="submission" date="2021-05" db="EMBL/GenBank/DDBJ databases">
        <title>Genome Assembly of Synthetic Allotetraploid Brassica napus Reveals Homoeologous Exchanges between Subgenomes.</title>
        <authorList>
            <person name="Davis J.T."/>
        </authorList>
    </citation>
    <scope>NUCLEOTIDE SEQUENCE [LARGE SCALE GENOMIC DNA]</scope>
    <source>
        <strain evidence="4">cv. Da-Ae</strain>
        <tissue evidence="3">Seedling</tissue>
    </source>
</reference>
<dbReference type="EMBL" id="JAGKQM010000008">
    <property type="protein sequence ID" value="KAH0913893.1"/>
    <property type="molecule type" value="Genomic_DNA"/>
</dbReference>
<keyword evidence="4" id="KW-1185">Reference proteome</keyword>
<dbReference type="Gene3D" id="3.40.50.1110">
    <property type="entry name" value="SGNH hydrolase"/>
    <property type="match status" value="2"/>
</dbReference>
<evidence type="ECO:0000256" key="2">
    <source>
        <dbReference type="ARBA" id="ARBA00022729"/>
    </source>
</evidence>
<comment type="similarity">
    <text evidence="1">Belongs to the 'GDSL' lipolytic enzyme family.</text>
</comment>
<dbReference type="PANTHER" id="PTHR45966">
    <property type="entry name" value="GDSL-LIKE LIPASE/ACYLHYDROLASE"/>
    <property type="match status" value="1"/>
</dbReference>
<sequence>MEKFLKDGFIFAAYPHIWFQFSRLFSTILFLYTIILSISSINCKENNNNLVTNQAALFVFGDSLFDVGNNNYINTTTRSNFFPYGQTFFKVPTGRVSDGRLITDFIAEKAWLPLIPPNLQPGNSNSQLTYGVNFASAGAGALVETFPGMLNSFRNVERSLRSALGDAEAKKIFSRAVYMFSIGSNDLFFPLVANSSLFQSNTKERFVDFVIGNTTSVLEEVYKMGGRKFGFLNMGAYECAPPSLLLDPTNIGSCSKPVAELINLHNKKFPDALNRLQRELSGFRYALHDYHTSLLDRINNPSKYGFKVGQMGCCGSGPFRGINTCGGRMGQSYELCENVNDYLFFDSSHLTEKAHQQIAELVWSGPPNVTRPSQLFFIIMFLYTIVLSISSINCTEKNNNHVTNQVALFVFGDSLFDAGNYKYINNNTAFQSNFFPYGQTTFKFPTGRVSDGRLITDFIAENAWLPLIPPNLQPSNSNNQFTYGANFAFGGAGALVETFPGMVIDLGTQLNSFKNVVRSLKSALGDAEAKTIFSRAVYLFYIGGNDLVYPLVANSSLFQSNTKEKFVDFVIGNTTSVVEEVYKIGGRKFGFLNTGAYECAPVISILDTTNIGSCSKPVAELIYLYNKKFPDALRRLQHELSGFRYALHDYHTSLLERINNPSKYGFKEGKMGCCGSGPLRGINTCGNQMGKSYELCENVTDYLFFDASHLTEKAHRQIAELIWSGPPNVTGPYNLQALFELN</sequence>
<protein>
    <submittedName>
        <fullName evidence="3">Uncharacterized protein</fullName>
    </submittedName>
</protein>
<evidence type="ECO:0000313" key="4">
    <source>
        <dbReference type="Proteomes" id="UP000824890"/>
    </source>
</evidence>
<dbReference type="InterPro" id="IPR044552">
    <property type="entry name" value="GLIP1-5/GLL25"/>
</dbReference>
<dbReference type="InterPro" id="IPR001087">
    <property type="entry name" value="GDSL"/>
</dbReference>
<organism evidence="3 4">
    <name type="scientific">Brassica napus</name>
    <name type="common">Rape</name>
    <dbReference type="NCBI Taxonomy" id="3708"/>
    <lineage>
        <taxon>Eukaryota</taxon>
        <taxon>Viridiplantae</taxon>
        <taxon>Streptophyta</taxon>
        <taxon>Embryophyta</taxon>
        <taxon>Tracheophyta</taxon>
        <taxon>Spermatophyta</taxon>
        <taxon>Magnoliopsida</taxon>
        <taxon>eudicotyledons</taxon>
        <taxon>Gunneridae</taxon>
        <taxon>Pentapetalae</taxon>
        <taxon>rosids</taxon>
        <taxon>malvids</taxon>
        <taxon>Brassicales</taxon>
        <taxon>Brassicaceae</taxon>
        <taxon>Brassiceae</taxon>
        <taxon>Brassica</taxon>
    </lineage>
</organism>
<dbReference type="InterPro" id="IPR035669">
    <property type="entry name" value="SGNH_plant_lipase-like"/>
</dbReference>
<dbReference type="InterPro" id="IPR036514">
    <property type="entry name" value="SGNH_hydro_sf"/>
</dbReference>
<evidence type="ECO:0000256" key="1">
    <source>
        <dbReference type="ARBA" id="ARBA00008668"/>
    </source>
</evidence>
<dbReference type="Pfam" id="PF00657">
    <property type="entry name" value="Lipase_GDSL"/>
    <property type="match status" value="2"/>
</dbReference>
<gene>
    <name evidence="3" type="ORF">HID58_028339</name>
</gene>
<accession>A0ABQ8CA30</accession>
<proteinExistence type="inferred from homology"/>
<dbReference type="Proteomes" id="UP000824890">
    <property type="component" value="Unassembled WGS sequence"/>
</dbReference>
<dbReference type="PROSITE" id="PS01098">
    <property type="entry name" value="LIPASE_GDSL_SER"/>
    <property type="match status" value="1"/>
</dbReference>